<dbReference type="InterPro" id="IPR020845">
    <property type="entry name" value="AMP-binding_CS"/>
</dbReference>
<dbReference type="GO" id="GO:0031177">
    <property type="term" value="F:phosphopantetheine binding"/>
    <property type="evidence" value="ECO:0007669"/>
    <property type="project" value="InterPro"/>
</dbReference>
<dbReference type="GO" id="GO:0044550">
    <property type="term" value="P:secondary metabolite biosynthetic process"/>
    <property type="evidence" value="ECO:0007669"/>
    <property type="project" value="TreeGrafter"/>
</dbReference>
<evidence type="ECO:0000256" key="3">
    <source>
        <dbReference type="ARBA" id="ARBA00022450"/>
    </source>
</evidence>
<evidence type="ECO:0000256" key="5">
    <source>
        <dbReference type="ARBA" id="ARBA00022737"/>
    </source>
</evidence>
<dbReference type="InterPro" id="IPR023213">
    <property type="entry name" value="CAT-like_dom_sf"/>
</dbReference>
<dbReference type="FunFam" id="3.40.50.980:FF:000001">
    <property type="entry name" value="Non-ribosomal peptide synthetase"/>
    <property type="match status" value="2"/>
</dbReference>
<dbReference type="Gene3D" id="1.10.1200.10">
    <property type="entry name" value="ACP-like"/>
    <property type="match status" value="2"/>
</dbReference>
<dbReference type="InterPro" id="IPR010071">
    <property type="entry name" value="AA_adenyl_dom"/>
</dbReference>
<dbReference type="Gene3D" id="2.30.38.10">
    <property type="entry name" value="Luciferase, Domain 3"/>
    <property type="match status" value="1"/>
</dbReference>
<comment type="cofactor">
    <cofactor evidence="1">
        <name>pantetheine 4'-phosphate</name>
        <dbReference type="ChEBI" id="CHEBI:47942"/>
    </cofactor>
</comment>
<dbReference type="InterPro" id="IPR001242">
    <property type="entry name" value="Condensation_dom"/>
</dbReference>
<dbReference type="Proteomes" id="UP000094578">
    <property type="component" value="Unassembled WGS sequence"/>
</dbReference>
<dbReference type="GO" id="GO:0008610">
    <property type="term" value="P:lipid biosynthetic process"/>
    <property type="evidence" value="ECO:0007669"/>
    <property type="project" value="UniProtKB-ARBA"/>
</dbReference>
<organism evidence="9 10">
    <name type="scientific">Paenibacillus nuruki</name>
    <dbReference type="NCBI Taxonomy" id="1886670"/>
    <lineage>
        <taxon>Bacteria</taxon>
        <taxon>Bacillati</taxon>
        <taxon>Bacillota</taxon>
        <taxon>Bacilli</taxon>
        <taxon>Bacillales</taxon>
        <taxon>Paenibacillaceae</taxon>
        <taxon>Paenibacillus</taxon>
    </lineage>
</organism>
<dbReference type="PROSITE" id="PS50075">
    <property type="entry name" value="CARRIER"/>
    <property type="match status" value="2"/>
</dbReference>
<dbReference type="InterPro" id="IPR045851">
    <property type="entry name" value="AMP-bd_C_sf"/>
</dbReference>
<dbReference type="InterPro" id="IPR025110">
    <property type="entry name" value="AMP-bd_C"/>
</dbReference>
<feature type="domain" description="Carrier" evidence="8">
    <location>
        <begin position="1602"/>
        <end position="1677"/>
    </location>
</feature>
<keyword evidence="6" id="KW-0045">Antibiotic biosynthesis</keyword>
<evidence type="ECO:0000313" key="9">
    <source>
        <dbReference type="EMBL" id="ODP30117.1"/>
    </source>
</evidence>
<dbReference type="InterPro" id="IPR036736">
    <property type="entry name" value="ACP-like_sf"/>
</dbReference>
<comment type="caution">
    <text evidence="9">The sequence shown here is derived from an EMBL/GenBank/DDBJ whole genome shotgun (WGS) entry which is preliminary data.</text>
</comment>
<dbReference type="STRING" id="1886670.PTI45_00570"/>
<sequence length="1695" mass="193740">MDILNINLHEWFEQQAKQMPQHIAVTMNDSSLTYAQLSQQSNQLAHALIAKGITSETPVGVCMNRSKELIIVLLGILKAGGAYVPLDPDIPISRHNKIIQDAHIRFLITDELAHSSQTVLVEHTLTWYSLYEKLSLHSLEFPQVQVQAEQLISIYYTSGSTGKPKGVANTHRGWVTAIYSIQKELQLQPQETVLQKTNLGFDDAALEIFWPLVTGGRIALLEPGLHRDPEAIIQDVIRYNVSFLVLVSSMLSRVLDVVTPDQIKYMNHLRGCFGGGEALPIQLGKRYINLGMPGNLYNLWGATELSIGSTLYKCTVTDLETNDTIPIGKPLWNSQIYILDEHLKQVGKEKIGNLYVAGYGLAKGYMHDAERTRQSFIDNPFRPGERMYFTGDQAYMKADGNIQFTGRNDHQVKLRGVRVELGEVESAFLSMEEIREVVVILREDIPTIHHLTAYVILKPGFSQHELDLKKKLLNLLPTYMIPHFIVKMDEFPLNDNSKLDRKALPIPFVNRQVANDKNSMRTKIEHIITEIIADILHLEQVELEDDFFDIGGDSISASRVISKLRSLIRQTIPFTFIFKYRTVRRLANELQKMGYKEDHVYSSRLFKDNKSFNGEILQMSFAQERLWFIQQMDPYNPVYNETLAYQIEGQLDLHALQAALINLMNRHEILRTTFQVINDQPVPVVAKQVQLPFSHATLAANTADELEHLIERRLTKESEQPFDLEKGPLIRFSLFSTSPNSNILCIIIHHIITDAWSNMILLDELNILYTAYIKGKSSPLFLPTKQYAEYAHWHKTTTQSESLHKQLDFWKKELSGELPVLQIPTDKPRPPIQTFEGDKIYFELSTNQMLGLKVLARETQASYYMILQAIFNIMLHRYSGQNDLIIGSPIANRNEYELERMVGFFVNTVAIRSQFNKEHSFLTYLHHVKERCLRIYDHQDMPFEILVKELQPERNQAYSPIVQVMFAYQNQLEERLELADLEVLPIEVNNKTARFELTLFLKEIDSGKIEATFEYNSRLFTKQKIKYMQSSFCSLLDGVLNNPNITIGKLPLLSDEYQKKIIYKQNHTAVPFPSTYCLHELFEQQVKLHPDHVAAIYQNVPITYIELEKRSNQLAYELLLHWSVSPNSDVHKVVGVGVERSLELVISLMAILKAGAAFVPIDMELPEVRIQHILQDAGASLCIVQECNKNNLKSVGIPTICIDSQWETIKKHPYTKPECQVKPQSLVSIYYTSGSTGKPKGVLNVHEGWVNRICWMQKQFHLQAGEKVLQKTTLTFDDAAVEFFWPLSYGGCVALLEPGLHRDPRSIIDACIQYEVVHVQFVPSMLNLVLDELTTDEYHQLYRLRSTISSGEPLTANIVKHFFSKMPGTLNNTWGATEVSIDSTLHVVVEQDMEAEGAICIGKPIDNNRCYVLDDYLQPVPPGVTGMLYISGIGLAQGYRNLPNKTAEAFIPDPFFPGERMYYTGDLGFYHPDGSLHFSGRLDNQVKIRGMRVELSEIEAVLRLHNDVKEAVVILHEDVSGIKILLAYIVPITNRVDMIENEIGDMSEQVRKYAQSILPDYMVPTFIILLEQMPLNANGKIDRSQLIKPEKLSYHQSSFIEKPESEIEKYIADIWIELLQIEGIGIHDHFFDVGGHSLLATQIVSRIRRQLKLNVPLREVFLHPTIRQFAALVEEYMYKQMEQLSDEEVNDLLKS</sequence>
<proteinExistence type="inferred from homology"/>
<dbReference type="InterPro" id="IPR009081">
    <property type="entry name" value="PP-bd_ACP"/>
</dbReference>
<dbReference type="SUPFAM" id="SSF47336">
    <property type="entry name" value="ACP-like"/>
    <property type="match status" value="2"/>
</dbReference>
<dbReference type="PANTHER" id="PTHR45527:SF1">
    <property type="entry name" value="FATTY ACID SYNTHASE"/>
    <property type="match status" value="1"/>
</dbReference>
<dbReference type="PATRIC" id="fig|1886670.3.peg.589"/>
<dbReference type="Gene3D" id="3.40.50.980">
    <property type="match status" value="2"/>
</dbReference>
<dbReference type="Pfam" id="PF00550">
    <property type="entry name" value="PP-binding"/>
    <property type="match status" value="2"/>
</dbReference>
<comment type="similarity">
    <text evidence="2">Belongs to the ATP-dependent AMP-binding enzyme family.</text>
</comment>
<dbReference type="FunFam" id="1.10.1200.10:FF:000005">
    <property type="entry name" value="Nonribosomal peptide synthetase 1"/>
    <property type="match status" value="1"/>
</dbReference>
<dbReference type="GO" id="GO:0003824">
    <property type="term" value="F:catalytic activity"/>
    <property type="evidence" value="ECO:0007669"/>
    <property type="project" value="UniProtKB-KW"/>
</dbReference>
<dbReference type="SUPFAM" id="SSF56801">
    <property type="entry name" value="Acetyl-CoA synthetase-like"/>
    <property type="match status" value="2"/>
</dbReference>
<evidence type="ECO:0000256" key="7">
    <source>
        <dbReference type="ARBA" id="ARBA00023268"/>
    </source>
</evidence>
<dbReference type="GO" id="GO:0005737">
    <property type="term" value="C:cytoplasm"/>
    <property type="evidence" value="ECO:0007669"/>
    <property type="project" value="TreeGrafter"/>
</dbReference>
<name>A0A1E3L8H4_9BACL</name>
<dbReference type="GO" id="GO:0017000">
    <property type="term" value="P:antibiotic biosynthetic process"/>
    <property type="evidence" value="ECO:0007669"/>
    <property type="project" value="UniProtKB-KW"/>
</dbReference>
<dbReference type="CDD" id="cd19531">
    <property type="entry name" value="LCL_NRPS-like"/>
    <property type="match status" value="1"/>
</dbReference>
<dbReference type="CDD" id="cd05930">
    <property type="entry name" value="A_NRPS"/>
    <property type="match status" value="2"/>
</dbReference>
<dbReference type="InterPro" id="IPR020806">
    <property type="entry name" value="PKS_PP-bd"/>
</dbReference>
<dbReference type="SUPFAM" id="SSF52777">
    <property type="entry name" value="CoA-dependent acyltransferases"/>
    <property type="match status" value="2"/>
</dbReference>
<accession>A0A1E3L8H4</accession>
<dbReference type="PROSITE" id="PS00012">
    <property type="entry name" value="PHOSPHOPANTETHEINE"/>
    <property type="match status" value="1"/>
</dbReference>
<dbReference type="NCBIfam" id="NF003417">
    <property type="entry name" value="PRK04813.1"/>
    <property type="match status" value="2"/>
</dbReference>
<dbReference type="Pfam" id="PF00668">
    <property type="entry name" value="Condensation"/>
    <property type="match status" value="1"/>
</dbReference>
<dbReference type="EMBL" id="MDER01000025">
    <property type="protein sequence ID" value="ODP30117.1"/>
    <property type="molecule type" value="Genomic_DNA"/>
</dbReference>
<dbReference type="InterPro" id="IPR000873">
    <property type="entry name" value="AMP-dep_synth/lig_dom"/>
</dbReference>
<protein>
    <submittedName>
        <fullName evidence="9">Linear gramicidin synthase subunit B</fullName>
    </submittedName>
</protein>
<dbReference type="Pfam" id="PF00501">
    <property type="entry name" value="AMP-binding"/>
    <property type="match status" value="2"/>
</dbReference>
<dbReference type="Pfam" id="PF13193">
    <property type="entry name" value="AMP-binding_C"/>
    <property type="match status" value="2"/>
</dbReference>
<keyword evidence="4" id="KW-0597">Phosphoprotein</keyword>
<dbReference type="Gene3D" id="3.30.559.10">
    <property type="entry name" value="Chloramphenicol acetyltransferase-like domain"/>
    <property type="match status" value="1"/>
</dbReference>
<gene>
    <name evidence="9" type="ORF">PTI45_00570</name>
</gene>
<dbReference type="PANTHER" id="PTHR45527">
    <property type="entry name" value="NONRIBOSOMAL PEPTIDE SYNTHETASE"/>
    <property type="match status" value="1"/>
</dbReference>
<dbReference type="Gene3D" id="3.30.559.30">
    <property type="entry name" value="Nonribosomal peptide synthetase, condensation domain"/>
    <property type="match status" value="1"/>
</dbReference>
<evidence type="ECO:0000256" key="1">
    <source>
        <dbReference type="ARBA" id="ARBA00001957"/>
    </source>
</evidence>
<reference evidence="9 10" key="1">
    <citation type="submission" date="2016-08" db="EMBL/GenBank/DDBJ databases">
        <title>Genome sequencing of Paenibacillus sp. TI45-13ar, isolated from Korean traditional nuruk.</title>
        <authorList>
            <person name="Kim S.-J."/>
        </authorList>
    </citation>
    <scope>NUCLEOTIDE SEQUENCE [LARGE SCALE GENOMIC DNA]</scope>
    <source>
        <strain evidence="9 10">TI45-13ar</strain>
    </source>
</reference>
<keyword evidence="3" id="KW-0596">Phosphopantetheine</keyword>
<feature type="domain" description="Carrier" evidence="8">
    <location>
        <begin position="519"/>
        <end position="594"/>
    </location>
</feature>
<dbReference type="PROSITE" id="PS00455">
    <property type="entry name" value="AMP_BINDING"/>
    <property type="match status" value="2"/>
</dbReference>
<dbReference type="RefSeq" id="WP_069326032.1">
    <property type="nucleotide sequence ID" value="NZ_MDER01000025.1"/>
</dbReference>
<dbReference type="GO" id="GO:0043041">
    <property type="term" value="P:amino acid activation for nonribosomal peptide biosynthetic process"/>
    <property type="evidence" value="ECO:0007669"/>
    <property type="project" value="TreeGrafter"/>
</dbReference>
<evidence type="ECO:0000256" key="2">
    <source>
        <dbReference type="ARBA" id="ARBA00006432"/>
    </source>
</evidence>
<dbReference type="Gene3D" id="3.30.300.30">
    <property type="match status" value="2"/>
</dbReference>
<dbReference type="InterPro" id="IPR042099">
    <property type="entry name" value="ANL_N_sf"/>
</dbReference>
<evidence type="ECO:0000313" key="10">
    <source>
        <dbReference type="Proteomes" id="UP000094578"/>
    </source>
</evidence>
<dbReference type="InterPro" id="IPR006162">
    <property type="entry name" value="Ppantetheine_attach_site"/>
</dbReference>
<dbReference type="SMART" id="SM00823">
    <property type="entry name" value="PKS_PP"/>
    <property type="match status" value="2"/>
</dbReference>
<keyword evidence="10" id="KW-1185">Reference proteome</keyword>
<dbReference type="Gene3D" id="3.40.50.12780">
    <property type="entry name" value="N-terminal domain of ligase-like"/>
    <property type="match status" value="1"/>
</dbReference>
<evidence type="ECO:0000256" key="6">
    <source>
        <dbReference type="ARBA" id="ARBA00023194"/>
    </source>
</evidence>
<keyword evidence="7" id="KW-0511">Multifunctional enzyme</keyword>
<keyword evidence="5" id="KW-0677">Repeat</keyword>
<evidence type="ECO:0000256" key="4">
    <source>
        <dbReference type="ARBA" id="ARBA00022553"/>
    </source>
</evidence>
<evidence type="ECO:0000259" key="8">
    <source>
        <dbReference type="PROSITE" id="PS50075"/>
    </source>
</evidence>
<dbReference type="NCBIfam" id="TIGR01733">
    <property type="entry name" value="AA-adenyl-dom"/>
    <property type="match status" value="2"/>
</dbReference>
<dbReference type="FunFam" id="3.30.300.30:FF:000015">
    <property type="entry name" value="Nonribosomal peptide synthase SidD"/>
    <property type="match status" value="1"/>
</dbReference>